<evidence type="ECO:0000313" key="2">
    <source>
        <dbReference type="EMBL" id="OZI60418.1"/>
    </source>
</evidence>
<organism evidence="2 3">
    <name type="scientific">Bordetella genomosp. 11</name>
    <dbReference type="NCBI Taxonomy" id="1416808"/>
    <lineage>
        <taxon>Bacteria</taxon>
        <taxon>Pseudomonadati</taxon>
        <taxon>Pseudomonadota</taxon>
        <taxon>Betaproteobacteria</taxon>
        <taxon>Burkholderiales</taxon>
        <taxon>Alcaligenaceae</taxon>
        <taxon>Bordetella</taxon>
    </lineage>
</organism>
<name>A0A261UEQ2_9BORD</name>
<gene>
    <name evidence="2" type="ORF">CAL28_13400</name>
</gene>
<feature type="compositionally biased region" description="Polar residues" evidence="1">
    <location>
        <begin position="1"/>
        <end position="11"/>
    </location>
</feature>
<evidence type="ECO:0000313" key="3">
    <source>
        <dbReference type="Proteomes" id="UP000215767"/>
    </source>
</evidence>
<proteinExistence type="predicted"/>
<dbReference type="AlphaFoldDB" id="A0A261UEQ2"/>
<comment type="caution">
    <text evidence="2">The sequence shown here is derived from an EMBL/GenBank/DDBJ whole genome shotgun (WGS) entry which is preliminary data.</text>
</comment>
<sequence>MQITSSFNPNDLSLPPEGNAVSAISSSGADRAGDTGNLTNFANLAELMVFGNPSEHAIGQVESHFRALHAQPKSGEALRQLRQQSEQQGIYPILVFEDTPSDKPITLLRDRTARPGEPVDLKAAPNAQPSGRPGKENEIMGLIGRVADDLSWLQREHEPFVPALSAPLQPSMSATMAHLEALRKLPSATERRLEATAMNLARMAGMSRAEIEAHANQAAEAPAQRP</sequence>
<protein>
    <submittedName>
        <fullName evidence="2">Uncharacterized protein</fullName>
    </submittedName>
</protein>
<reference evidence="3" key="1">
    <citation type="submission" date="2017-05" db="EMBL/GenBank/DDBJ databases">
        <title>Complete and WGS of Bordetella genogroups.</title>
        <authorList>
            <person name="Spilker T."/>
            <person name="Lipuma J."/>
        </authorList>
    </citation>
    <scope>NUCLEOTIDE SEQUENCE [LARGE SCALE GENOMIC DNA]</scope>
    <source>
        <strain evidence="3">AU8856</strain>
    </source>
</reference>
<accession>A0A261UEQ2</accession>
<feature type="region of interest" description="Disordered" evidence="1">
    <location>
        <begin position="1"/>
        <end position="33"/>
    </location>
</feature>
<keyword evidence="3" id="KW-1185">Reference proteome</keyword>
<dbReference type="EMBL" id="NEVS01000004">
    <property type="protein sequence ID" value="OZI60418.1"/>
    <property type="molecule type" value="Genomic_DNA"/>
</dbReference>
<evidence type="ECO:0000256" key="1">
    <source>
        <dbReference type="SAM" id="MobiDB-lite"/>
    </source>
</evidence>
<dbReference type="RefSeq" id="WP_094841830.1">
    <property type="nucleotide sequence ID" value="NZ_NEVS01000004.1"/>
</dbReference>
<dbReference type="Proteomes" id="UP000215767">
    <property type="component" value="Unassembled WGS sequence"/>
</dbReference>
<feature type="region of interest" description="Disordered" evidence="1">
    <location>
        <begin position="113"/>
        <end position="136"/>
    </location>
</feature>